<feature type="compositionally biased region" description="Basic and acidic residues" evidence="1">
    <location>
        <begin position="23"/>
        <end position="33"/>
    </location>
</feature>
<accession>A0A2R6NF86</accession>
<dbReference type="Proteomes" id="UP000186601">
    <property type="component" value="Unassembled WGS sequence"/>
</dbReference>
<reference evidence="2 3" key="1">
    <citation type="submission" date="2018-02" db="EMBL/GenBank/DDBJ databases">
        <title>Genome sequence of the basidiomycete white-rot fungus Phlebia centrifuga.</title>
        <authorList>
            <person name="Granchi Z."/>
            <person name="Peng M."/>
            <person name="de Vries R.P."/>
            <person name="Hilden K."/>
            <person name="Makela M.R."/>
            <person name="Grigoriev I."/>
            <person name="Riley R."/>
        </authorList>
    </citation>
    <scope>NUCLEOTIDE SEQUENCE [LARGE SCALE GENOMIC DNA]</scope>
    <source>
        <strain evidence="2 3">FBCC195</strain>
    </source>
</reference>
<evidence type="ECO:0000313" key="3">
    <source>
        <dbReference type="Proteomes" id="UP000186601"/>
    </source>
</evidence>
<sequence>MFASEKRVCRRHAGPRSSSHTSRNKDKTSDQREPQSTLKGNDEWAEARAVHQVWVARGLILRSVSNDFDSWSKFSAPVHQHPASAASSSESRRPAGVFVPDSGYEAVRWFLDSSNPSMECLTDLFVGSGIQDEICLVGLAALPQTEQEAFLRFDLSLNLFQTVVILNALKQIWKTWSKSSLIDFHKAFKRRLSELSQWNAQFNIPVDA</sequence>
<organism evidence="2 3">
    <name type="scientific">Hermanssonia centrifuga</name>
    <dbReference type="NCBI Taxonomy" id="98765"/>
    <lineage>
        <taxon>Eukaryota</taxon>
        <taxon>Fungi</taxon>
        <taxon>Dikarya</taxon>
        <taxon>Basidiomycota</taxon>
        <taxon>Agaricomycotina</taxon>
        <taxon>Agaricomycetes</taxon>
        <taxon>Polyporales</taxon>
        <taxon>Meruliaceae</taxon>
        <taxon>Hermanssonia</taxon>
    </lineage>
</organism>
<comment type="caution">
    <text evidence="2">The sequence shown here is derived from an EMBL/GenBank/DDBJ whole genome shotgun (WGS) entry which is preliminary data.</text>
</comment>
<feature type="region of interest" description="Disordered" evidence="1">
    <location>
        <begin position="1"/>
        <end position="42"/>
    </location>
</feature>
<evidence type="ECO:0000256" key="1">
    <source>
        <dbReference type="SAM" id="MobiDB-lite"/>
    </source>
</evidence>
<name>A0A2R6NF86_9APHY</name>
<dbReference type="EMBL" id="MLYV02001336">
    <property type="protein sequence ID" value="PSR70672.1"/>
    <property type="molecule type" value="Genomic_DNA"/>
</dbReference>
<dbReference type="AlphaFoldDB" id="A0A2R6NF86"/>
<keyword evidence="3" id="KW-1185">Reference proteome</keyword>
<evidence type="ECO:0000313" key="2">
    <source>
        <dbReference type="EMBL" id="PSR70672.1"/>
    </source>
</evidence>
<protein>
    <submittedName>
        <fullName evidence="2">Uncharacterized protein</fullName>
    </submittedName>
</protein>
<gene>
    <name evidence="2" type="ORF">PHLCEN_2v13445</name>
</gene>
<proteinExistence type="predicted"/>